<reference evidence="2 3" key="1">
    <citation type="submission" date="2018-06" db="EMBL/GenBank/DDBJ databases">
        <authorList>
            <consortium name="PulseNet: The National Subtyping Network for Foodborne Disease Surveillance"/>
            <person name="Tarr C.L."/>
            <person name="Trees E."/>
            <person name="Katz L.S."/>
            <person name="Carleton-Romer H.A."/>
            <person name="Stroika S."/>
            <person name="Kucerova Z."/>
            <person name="Roache K.F."/>
            <person name="Sabol A.L."/>
            <person name="Besser J."/>
            <person name="Gerner-Smidt P."/>
        </authorList>
    </citation>
    <scope>NUCLEOTIDE SEQUENCE [LARGE SCALE GENOMIC DNA]</scope>
    <source>
        <strain evidence="2 3">PNUSAC001503</strain>
    </source>
</reference>
<feature type="non-terminal residue" evidence="2">
    <location>
        <position position="173"/>
    </location>
</feature>
<keyword evidence="3" id="KW-1185">Reference proteome</keyword>
<sequence>MWVDSKTAADVFGVKYDALVKSVKRAEKQGKKFCTIKPNILSFIYVKGIGRGGKILQIWLDKIPAKENSNEFLAGIWECDPNEAKENSNEAEICSNKTLATKDTKGESNENIKHTRTSRAFAKQGLCCNLASTQWQGEHKSSKAWQEDTAKETSLEQKSSEGSVNDEKNKANL</sequence>
<feature type="region of interest" description="Disordered" evidence="1">
    <location>
        <begin position="135"/>
        <end position="173"/>
    </location>
</feature>
<proteinExistence type="predicted"/>
<accession>A0A825BE58</accession>
<dbReference type="EMBL" id="AABTCC010000072">
    <property type="protein sequence ID" value="EAI8860068.1"/>
    <property type="molecule type" value="Genomic_DNA"/>
</dbReference>
<comment type="caution">
    <text evidence="2">The sequence shown here is derived from an EMBL/GenBank/DDBJ whole genome shotgun (WGS) entry which is preliminary data.</text>
</comment>
<organism evidence="2 3">
    <name type="scientific">Campylobacter fetus</name>
    <dbReference type="NCBI Taxonomy" id="196"/>
    <lineage>
        <taxon>Bacteria</taxon>
        <taxon>Pseudomonadati</taxon>
        <taxon>Campylobacterota</taxon>
        <taxon>Epsilonproteobacteria</taxon>
        <taxon>Campylobacterales</taxon>
        <taxon>Campylobacteraceae</taxon>
        <taxon>Campylobacter</taxon>
    </lineage>
</organism>
<evidence type="ECO:0000313" key="2">
    <source>
        <dbReference type="EMBL" id="EAI8860068.1"/>
    </source>
</evidence>
<feature type="compositionally biased region" description="Basic and acidic residues" evidence="1">
    <location>
        <begin position="137"/>
        <end position="173"/>
    </location>
</feature>
<name>A0A825BE58_CAMFE</name>
<evidence type="ECO:0000256" key="1">
    <source>
        <dbReference type="SAM" id="MobiDB-lite"/>
    </source>
</evidence>
<gene>
    <name evidence="2" type="ORF">CX802_09560</name>
</gene>
<evidence type="ECO:0000313" key="3">
    <source>
        <dbReference type="Proteomes" id="UP000535509"/>
    </source>
</evidence>
<dbReference type="AlphaFoldDB" id="A0A825BE58"/>
<protein>
    <submittedName>
        <fullName evidence="2">Uncharacterized protein</fullName>
    </submittedName>
</protein>
<dbReference type="Proteomes" id="UP000535509">
    <property type="component" value="Unassembled WGS sequence"/>
</dbReference>